<organism evidence="1 2">
    <name type="scientific">Catharanthus roseus</name>
    <name type="common">Madagascar periwinkle</name>
    <name type="synonym">Vinca rosea</name>
    <dbReference type="NCBI Taxonomy" id="4058"/>
    <lineage>
        <taxon>Eukaryota</taxon>
        <taxon>Viridiplantae</taxon>
        <taxon>Streptophyta</taxon>
        <taxon>Embryophyta</taxon>
        <taxon>Tracheophyta</taxon>
        <taxon>Spermatophyta</taxon>
        <taxon>Magnoliopsida</taxon>
        <taxon>eudicotyledons</taxon>
        <taxon>Gunneridae</taxon>
        <taxon>Pentapetalae</taxon>
        <taxon>asterids</taxon>
        <taxon>lamiids</taxon>
        <taxon>Gentianales</taxon>
        <taxon>Apocynaceae</taxon>
        <taxon>Rauvolfioideae</taxon>
        <taxon>Vinceae</taxon>
        <taxon>Catharanthinae</taxon>
        <taxon>Catharanthus</taxon>
    </lineage>
</organism>
<dbReference type="Proteomes" id="UP001060085">
    <property type="component" value="Linkage Group LG02"/>
</dbReference>
<evidence type="ECO:0000313" key="1">
    <source>
        <dbReference type="EMBL" id="KAI5676980.1"/>
    </source>
</evidence>
<evidence type="ECO:0000313" key="2">
    <source>
        <dbReference type="Proteomes" id="UP001060085"/>
    </source>
</evidence>
<sequence>MAQRACLYTRDLSASSYANKERAEPHCKRFRWNLTDFRISPFIRVKAQGKKLKNHDANVDNGFVVYMEEALKNKHERFEDQGKASKLLLICTSKDHSREQIGSFWSGISWANAPYPSNKSHPTVADKGSGYEGAEEKRPTTDDAKLEQFCFNLKCWHDIIDIISLVFDFFLSWIPVWSMILSFDGKFLVKKVQGYLCFLIEDLLDKSIRRIVETYSYMISSFDIFVISFEGIGPFKNYSLNVKLPFNEFLKKFVCDAKFGKSLDFKSKQSYTCFEEFFGFMTKSLWKKGLSNLVLGNLLFVFKSPLGLYVDNILEFSFVFASPSELKSSWNFKKNFDWMRFHYIVIHESLLKDWENESLNSHVRFKEIKSYMMAIHRWVFGFEKDESF</sequence>
<proteinExistence type="predicted"/>
<gene>
    <name evidence="1" type="ORF">M9H77_07930</name>
</gene>
<reference evidence="2" key="1">
    <citation type="journal article" date="2023" name="Nat. Plants">
        <title>Single-cell RNA sequencing provides a high-resolution roadmap for understanding the multicellular compartmentation of specialized metabolism.</title>
        <authorList>
            <person name="Sun S."/>
            <person name="Shen X."/>
            <person name="Li Y."/>
            <person name="Li Y."/>
            <person name="Wang S."/>
            <person name="Li R."/>
            <person name="Zhang H."/>
            <person name="Shen G."/>
            <person name="Guo B."/>
            <person name="Wei J."/>
            <person name="Xu J."/>
            <person name="St-Pierre B."/>
            <person name="Chen S."/>
            <person name="Sun C."/>
        </authorList>
    </citation>
    <scope>NUCLEOTIDE SEQUENCE [LARGE SCALE GENOMIC DNA]</scope>
</reference>
<dbReference type="EMBL" id="CM044702">
    <property type="protein sequence ID" value="KAI5676980.1"/>
    <property type="molecule type" value="Genomic_DNA"/>
</dbReference>
<comment type="caution">
    <text evidence="1">The sequence shown here is derived from an EMBL/GenBank/DDBJ whole genome shotgun (WGS) entry which is preliminary data.</text>
</comment>
<accession>A0ACC0BWI6</accession>
<keyword evidence="2" id="KW-1185">Reference proteome</keyword>
<name>A0ACC0BWI6_CATRO</name>
<protein>
    <submittedName>
        <fullName evidence="1">Uncharacterized protein</fullName>
    </submittedName>
</protein>